<dbReference type="EMBL" id="JAMKFB020000003">
    <property type="protein sequence ID" value="KAL0197002.1"/>
    <property type="molecule type" value="Genomic_DNA"/>
</dbReference>
<protein>
    <submittedName>
        <fullName evidence="1">Uncharacterized protein</fullName>
    </submittedName>
</protein>
<sequence length="103" mass="11479">SDAVISRDCLTQADMGQSCCGMLGPCPECRESCRDNCLCVCHRDEPCVDRCCNLFCQFCLDSCCLICSDDCRYTLCFTCTKIADSCATVLFTEQPRSTQKPRD</sequence>
<organism evidence="1 2">
    <name type="scientific">Cirrhinus mrigala</name>
    <name type="common">Mrigala</name>
    <dbReference type="NCBI Taxonomy" id="683832"/>
    <lineage>
        <taxon>Eukaryota</taxon>
        <taxon>Metazoa</taxon>
        <taxon>Chordata</taxon>
        <taxon>Craniata</taxon>
        <taxon>Vertebrata</taxon>
        <taxon>Euteleostomi</taxon>
        <taxon>Actinopterygii</taxon>
        <taxon>Neopterygii</taxon>
        <taxon>Teleostei</taxon>
        <taxon>Ostariophysi</taxon>
        <taxon>Cypriniformes</taxon>
        <taxon>Cyprinidae</taxon>
        <taxon>Labeoninae</taxon>
        <taxon>Labeonini</taxon>
        <taxon>Cirrhinus</taxon>
    </lineage>
</organism>
<gene>
    <name evidence="1" type="ORF">M9458_005542</name>
</gene>
<keyword evidence="2" id="KW-1185">Reference proteome</keyword>
<accession>A0ABD0REN0</accession>
<evidence type="ECO:0000313" key="1">
    <source>
        <dbReference type="EMBL" id="KAL0197002.1"/>
    </source>
</evidence>
<evidence type="ECO:0000313" key="2">
    <source>
        <dbReference type="Proteomes" id="UP001529510"/>
    </source>
</evidence>
<reference evidence="1 2" key="1">
    <citation type="submission" date="2024-05" db="EMBL/GenBank/DDBJ databases">
        <title>Genome sequencing and assembly of Indian major carp, Cirrhinus mrigala (Hamilton, 1822).</title>
        <authorList>
            <person name="Mohindra V."/>
            <person name="Chowdhury L.M."/>
            <person name="Lal K."/>
            <person name="Jena J.K."/>
        </authorList>
    </citation>
    <scope>NUCLEOTIDE SEQUENCE [LARGE SCALE GENOMIC DNA]</scope>
    <source>
        <strain evidence="1">CM1030</strain>
        <tissue evidence="1">Blood</tissue>
    </source>
</reference>
<name>A0ABD0REN0_CIRMR</name>
<proteinExistence type="predicted"/>
<feature type="non-terminal residue" evidence="1">
    <location>
        <position position="103"/>
    </location>
</feature>
<feature type="non-terminal residue" evidence="1">
    <location>
        <position position="1"/>
    </location>
</feature>
<dbReference type="Proteomes" id="UP001529510">
    <property type="component" value="Unassembled WGS sequence"/>
</dbReference>
<comment type="caution">
    <text evidence="1">The sequence shown here is derived from an EMBL/GenBank/DDBJ whole genome shotgun (WGS) entry which is preliminary data.</text>
</comment>
<dbReference type="AlphaFoldDB" id="A0ABD0REN0"/>